<gene>
    <name evidence="2" type="ORF">ACFFN1_09575</name>
</gene>
<dbReference type="RefSeq" id="WP_376840492.1">
    <property type="nucleotide sequence ID" value="NZ_JBHMAU010000062.1"/>
</dbReference>
<accession>A0ABV5X2I0</accession>
<proteinExistence type="predicted"/>
<keyword evidence="3" id="KW-1185">Reference proteome</keyword>
<protein>
    <recommendedName>
        <fullName evidence="4">DUF2975 domain-containing protein</fullName>
    </recommendedName>
</protein>
<dbReference type="EMBL" id="JBHMAU010000062">
    <property type="protein sequence ID" value="MFB9776645.1"/>
    <property type="molecule type" value="Genomic_DNA"/>
</dbReference>
<evidence type="ECO:0008006" key="4">
    <source>
        <dbReference type="Google" id="ProtNLM"/>
    </source>
</evidence>
<feature type="transmembrane region" description="Helical" evidence="1">
    <location>
        <begin position="67"/>
        <end position="91"/>
    </location>
</feature>
<keyword evidence="1" id="KW-1133">Transmembrane helix</keyword>
<name>A0ABV5X2I0_9MICO</name>
<keyword evidence="1" id="KW-0812">Transmembrane</keyword>
<comment type="caution">
    <text evidence="2">The sequence shown here is derived from an EMBL/GenBank/DDBJ whole genome shotgun (WGS) entry which is preliminary data.</text>
</comment>
<evidence type="ECO:0000256" key="1">
    <source>
        <dbReference type="SAM" id="Phobius"/>
    </source>
</evidence>
<reference evidence="2 3" key="1">
    <citation type="submission" date="2024-09" db="EMBL/GenBank/DDBJ databases">
        <authorList>
            <person name="Sun Q."/>
            <person name="Mori K."/>
        </authorList>
    </citation>
    <scope>NUCLEOTIDE SEQUENCE [LARGE SCALE GENOMIC DNA]</scope>
    <source>
        <strain evidence="2 3">JCM 11683</strain>
    </source>
</reference>
<evidence type="ECO:0000313" key="3">
    <source>
        <dbReference type="Proteomes" id="UP001589707"/>
    </source>
</evidence>
<feature type="transmembrane region" description="Helical" evidence="1">
    <location>
        <begin position="133"/>
        <end position="152"/>
    </location>
</feature>
<feature type="transmembrane region" description="Helical" evidence="1">
    <location>
        <begin position="103"/>
        <end position="127"/>
    </location>
</feature>
<dbReference type="Proteomes" id="UP001589707">
    <property type="component" value="Unassembled WGS sequence"/>
</dbReference>
<organism evidence="2 3">
    <name type="scientific">Brevibacterium otitidis</name>
    <dbReference type="NCBI Taxonomy" id="53364"/>
    <lineage>
        <taxon>Bacteria</taxon>
        <taxon>Bacillati</taxon>
        <taxon>Actinomycetota</taxon>
        <taxon>Actinomycetes</taxon>
        <taxon>Micrococcales</taxon>
        <taxon>Brevibacteriaceae</taxon>
        <taxon>Brevibacterium</taxon>
    </lineage>
</organism>
<feature type="transmembrane region" description="Helical" evidence="1">
    <location>
        <begin position="25"/>
        <end position="47"/>
    </location>
</feature>
<keyword evidence="1" id="KW-0472">Membrane</keyword>
<sequence length="161" mass="16851">MTMNDTIITPDTSVRPGLDLRLTSALKWLGASVALSAVPLLGAAVVVPVEILGFREDYPELATVLTVYAIIFAVAGAVAIVTALVTAFALHSRAKQRNVHRPVTIAALLTGFLTLMMGGLLVSAFFVPAGGPLFAPILLFLTLVGGALTMSLHRWGQAADN</sequence>
<evidence type="ECO:0000313" key="2">
    <source>
        <dbReference type="EMBL" id="MFB9776645.1"/>
    </source>
</evidence>